<evidence type="ECO:0000313" key="1">
    <source>
        <dbReference type="Proteomes" id="UP000887579"/>
    </source>
</evidence>
<name>A0AC34F5Z0_9BILA</name>
<proteinExistence type="predicted"/>
<reference evidence="2" key="1">
    <citation type="submission" date="2022-11" db="UniProtKB">
        <authorList>
            <consortium name="WormBaseParasite"/>
        </authorList>
    </citation>
    <scope>IDENTIFICATION</scope>
</reference>
<accession>A0AC34F5Z0</accession>
<organism evidence="1 2">
    <name type="scientific">Panagrolaimus sp. ES5</name>
    <dbReference type="NCBI Taxonomy" id="591445"/>
    <lineage>
        <taxon>Eukaryota</taxon>
        <taxon>Metazoa</taxon>
        <taxon>Ecdysozoa</taxon>
        <taxon>Nematoda</taxon>
        <taxon>Chromadorea</taxon>
        <taxon>Rhabditida</taxon>
        <taxon>Tylenchina</taxon>
        <taxon>Panagrolaimomorpha</taxon>
        <taxon>Panagrolaimoidea</taxon>
        <taxon>Panagrolaimidae</taxon>
        <taxon>Panagrolaimus</taxon>
    </lineage>
</organism>
<sequence length="270" mass="31956">MKNAEGEVKWAINEYENLMKEEVSEYSTTGCSEDFLKEIDKILLSKIVADICKRNPNEEICTEVLKKFNENRQNIFDKFVFKNKLLLAKESERIRHEQLLKKEEPEVHEKFEHPKMEKPTPPPQPSAAEEKPFNAKELVEDVMAGVQLATGLYKILFPENGQDHNLEQEMERFKKDVQIYIDQRFKGLNTDITYITTAHKYQCCIFYNQGITWTDVLLYYRKNGGDEILRHKERYFYAFKAHRHEGMLKEMLKHSHDIDATWLQALEDCK</sequence>
<protein>
    <submittedName>
        <fullName evidence="2">Uncharacterized protein</fullName>
    </submittedName>
</protein>
<evidence type="ECO:0000313" key="2">
    <source>
        <dbReference type="WBParaSite" id="ES5_v2.g12522.t1"/>
    </source>
</evidence>
<dbReference type="WBParaSite" id="ES5_v2.g12522.t1">
    <property type="protein sequence ID" value="ES5_v2.g12522.t1"/>
    <property type="gene ID" value="ES5_v2.g12522"/>
</dbReference>
<dbReference type="Proteomes" id="UP000887579">
    <property type="component" value="Unplaced"/>
</dbReference>